<organism evidence="2 3">
    <name type="scientific">Cercospora zeae-maydis SCOH1-5</name>
    <dbReference type="NCBI Taxonomy" id="717836"/>
    <lineage>
        <taxon>Eukaryota</taxon>
        <taxon>Fungi</taxon>
        <taxon>Dikarya</taxon>
        <taxon>Ascomycota</taxon>
        <taxon>Pezizomycotina</taxon>
        <taxon>Dothideomycetes</taxon>
        <taxon>Dothideomycetidae</taxon>
        <taxon>Mycosphaerellales</taxon>
        <taxon>Mycosphaerellaceae</taxon>
        <taxon>Cercospora</taxon>
    </lineage>
</organism>
<sequence>MQKYRIGNPGLWFDIESIGANRQPQRRPAWQRHVQSLPRWARCLITGLLVLCASLGFLRGCRDLHDQAIKQYPTDYSKLPGRVTTPARGAHPVRFSDEAFPGSIDERYAFIKALASGQEGKAALYIDRTDSSTVVVKIFYSISRNRLPSVLIDIYRDYTTTWPAEIEANLLLSTHSGSDFVPVVDYFILQTPSGWFWALVTPFIARGTLAHLANDERESTTKRTIEEIDSFYRPIFDAMLGQLRDLHSMGYCHDDVKPDNIFVDHPRRWLLGDLGNVRHINHPWHSTKSWVRQNQ</sequence>
<dbReference type="EMBL" id="ML992686">
    <property type="protein sequence ID" value="KAF2209556.1"/>
    <property type="molecule type" value="Genomic_DNA"/>
</dbReference>
<dbReference type="InterPro" id="IPR011009">
    <property type="entry name" value="Kinase-like_dom_sf"/>
</dbReference>
<dbReference type="InterPro" id="IPR008271">
    <property type="entry name" value="Ser/Thr_kinase_AS"/>
</dbReference>
<dbReference type="AlphaFoldDB" id="A0A6A6F6W9"/>
<evidence type="ECO:0000259" key="1">
    <source>
        <dbReference type="PROSITE" id="PS50011"/>
    </source>
</evidence>
<protein>
    <recommendedName>
        <fullName evidence="1">Protein kinase domain-containing protein</fullName>
    </recommendedName>
</protein>
<evidence type="ECO:0000313" key="2">
    <source>
        <dbReference type="EMBL" id="KAF2209556.1"/>
    </source>
</evidence>
<dbReference type="SUPFAM" id="SSF56112">
    <property type="entry name" value="Protein kinase-like (PK-like)"/>
    <property type="match status" value="1"/>
</dbReference>
<dbReference type="InterPro" id="IPR000719">
    <property type="entry name" value="Prot_kinase_dom"/>
</dbReference>
<dbReference type="PROSITE" id="PS00108">
    <property type="entry name" value="PROTEIN_KINASE_ST"/>
    <property type="match status" value="1"/>
</dbReference>
<dbReference type="PROSITE" id="PS50011">
    <property type="entry name" value="PROTEIN_KINASE_DOM"/>
    <property type="match status" value="1"/>
</dbReference>
<dbReference type="Pfam" id="PF00069">
    <property type="entry name" value="Pkinase"/>
    <property type="match status" value="1"/>
</dbReference>
<dbReference type="OrthoDB" id="5337378at2759"/>
<name>A0A6A6F6W9_9PEZI</name>
<evidence type="ECO:0000313" key="3">
    <source>
        <dbReference type="Proteomes" id="UP000799539"/>
    </source>
</evidence>
<dbReference type="GO" id="GO:0005524">
    <property type="term" value="F:ATP binding"/>
    <property type="evidence" value="ECO:0007669"/>
    <property type="project" value="InterPro"/>
</dbReference>
<keyword evidence="3" id="KW-1185">Reference proteome</keyword>
<feature type="domain" description="Protein kinase" evidence="1">
    <location>
        <begin position="108"/>
        <end position="295"/>
    </location>
</feature>
<dbReference type="Proteomes" id="UP000799539">
    <property type="component" value="Unassembled WGS sequence"/>
</dbReference>
<gene>
    <name evidence="2" type="ORF">CERZMDRAFT_46848</name>
</gene>
<dbReference type="Gene3D" id="1.10.510.10">
    <property type="entry name" value="Transferase(Phosphotransferase) domain 1"/>
    <property type="match status" value="1"/>
</dbReference>
<dbReference type="GO" id="GO:0004672">
    <property type="term" value="F:protein kinase activity"/>
    <property type="evidence" value="ECO:0007669"/>
    <property type="project" value="InterPro"/>
</dbReference>
<reference evidence="2" key="1">
    <citation type="journal article" date="2020" name="Stud. Mycol.">
        <title>101 Dothideomycetes genomes: a test case for predicting lifestyles and emergence of pathogens.</title>
        <authorList>
            <person name="Haridas S."/>
            <person name="Albert R."/>
            <person name="Binder M."/>
            <person name="Bloem J."/>
            <person name="Labutti K."/>
            <person name="Salamov A."/>
            <person name="Andreopoulos B."/>
            <person name="Baker S."/>
            <person name="Barry K."/>
            <person name="Bills G."/>
            <person name="Bluhm B."/>
            <person name="Cannon C."/>
            <person name="Castanera R."/>
            <person name="Culley D."/>
            <person name="Daum C."/>
            <person name="Ezra D."/>
            <person name="Gonzalez J."/>
            <person name="Henrissat B."/>
            <person name="Kuo A."/>
            <person name="Liang C."/>
            <person name="Lipzen A."/>
            <person name="Lutzoni F."/>
            <person name="Magnuson J."/>
            <person name="Mondo S."/>
            <person name="Nolan M."/>
            <person name="Ohm R."/>
            <person name="Pangilinan J."/>
            <person name="Park H.-J."/>
            <person name="Ramirez L."/>
            <person name="Alfaro M."/>
            <person name="Sun H."/>
            <person name="Tritt A."/>
            <person name="Yoshinaga Y."/>
            <person name="Zwiers L.-H."/>
            <person name="Turgeon B."/>
            <person name="Goodwin S."/>
            <person name="Spatafora J."/>
            <person name="Crous P."/>
            <person name="Grigoriev I."/>
        </authorList>
    </citation>
    <scope>NUCLEOTIDE SEQUENCE</scope>
    <source>
        <strain evidence="2">SCOH1-5</strain>
    </source>
</reference>
<accession>A0A6A6F6W9</accession>
<proteinExistence type="predicted"/>